<evidence type="ECO:0000313" key="2">
    <source>
        <dbReference type="Proteomes" id="UP000814140"/>
    </source>
</evidence>
<keyword evidence="2" id="KW-1185">Reference proteome</keyword>
<dbReference type="Proteomes" id="UP000814140">
    <property type="component" value="Unassembled WGS sequence"/>
</dbReference>
<organism evidence="1 2">
    <name type="scientific">Artomyces pyxidatus</name>
    <dbReference type="NCBI Taxonomy" id="48021"/>
    <lineage>
        <taxon>Eukaryota</taxon>
        <taxon>Fungi</taxon>
        <taxon>Dikarya</taxon>
        <taxon>Basidiomycota</taxon>
        <taxon>Agaricomycotina</taxon>
        <taxon>Agaricomycetes</taxon>
        <taxon>Russulales</taxon>
        <taxon>Auriscalpiaceae</taxon>
        <taxon>Artomyces</taxon>
    </lineage>
</organism>
<proteinExistence type="predicted"/>
<reference evidence="1" key="1">
    <citation type="submission" date="2021-03" db="EMBL/GenBank/DDBJ databases">
        <authorList>
            <consortium name="DOE Joint Genome Institute"/>
            <person name="Ahrendt S."/>
            <person name="Looney B.P."/>
            <person name="Miyauchi S."/>
            <person name="Morin E."/>
            <person name="Drula E."/>
            <person name="Courty P.E."/>
            <person name="Chicoki N."/>
            <person name="Fauchery L."/>
            <person name="Kohler A."/>
            <person name="Kuo A."/>
            <person name="Labutti K."/>
            <person name="Pangilinan J."/>
            <person name="Lipzen A."/>
            <person name="Riley R."/>
            <person name="Andreopoulos W."/>
            <person name="He G."/>
            <person name="Johnson J."/>
            <person name="Barry K.W."/>
            <person name="Grigoriev I.V."/>
            <person name="Nagy L."/>
            <person name="Hibbett D."/>
            <person name="Henrissat B."/>
            <person name="Matheny P.B."/>
            <person name="Labbe J."/>
            <person name="Martin F."/>
        </authorList>
    </citation>
    <scope>NUCLEOTIDE SEQUENCE</scope>
    <source>
        <strain evidence="1">HHB10654</strain>
    </source>
</reference>
<dbReference type="EMBL" id="MU277206">
    <property type="protein sequence ID" value="KAI0062638.1"/>
    <property type="molecule type" value="Genomic_DNA"/>
</dbReference>
<gene>
    <name evidence="1" type="ORF">BV25DRAFT_1915793</name>
</gene>
<sequence>MRLRRSHVLLLATSFTSGSLLPDFRHPIARSTVAGTCIASPETACTTLVALCIAEVAYGQIGANNIWSAPICFAAATCAGSAPVVDALCCSGSCTSLQGTTSLDYNIVYAPMVGSCAYASGGCPVTWTDYVNYFYNTIQATNTGDWPSSGDAVLGWWADIATWTGFCTGTNCVDGQIPYTNFDDWLHYSWSTIITTPGNPPITNPLSTDRNNNTDDWDPGASPPCSFADPSNCLKNSAPQEPPDDSSDAVDVQSKFSVRMFTSTAPYSFKLDLGSSVPAVESRDPVSPLPIGVASFQAKNIPPPVTINGGNPVHLNISGYLPPRNISVPSQLRATASDTMTTNTSGKNPLHILPAVRSDVCKSVVDTPSPLPTITYYCDYMPEICAGIRGSGFLTNDEVILTYDPFTDNRRRNSVCGTAVKKAFQQSGCCDPRRHDPQDWKVSCDEFPFNSVLEGGAANGAVVNAVSVREQAYQAVLQAAVSNLLKKDGDARTVWGYPTNRKSKAAGECHKFMLSLSGARPTGAPSEAVGAILPGGAFINNQETPGALEYVTRTLAGPPSATPTADTPYPTDAQALQPSKSYRTFDCRPCAVNCGIPVPSGALQALLEDRAGASTCTVPSTPTATAAAQADANTNAVAAVAAAAAAAAALSSVTSVSAPALAAAQAAVSASSAVSAAAAALAAASAPDDIASSLASASSALDTAQSSVAALTSIFNLGVPGVPDHSAAIASIISQTSIANSAAASVVTDMWNVKPADVGPVPQTANPATDPAVNGGGGPGAAPAKCFGAGSIGNLKIGSVLLTGAPVELTDAGSAAFFGLSIPDKIYLAAVGGCAGVYTWASGGPTPSFQVDCDTDEFGAYWNGVRQQCYHFTVSESDPTVGIYCGNNLGSIYSCLQGNGIFTTLTTAVFTWVPA</sequence>
<comment type="caution">
    <text evidence="1">The sequence shown here is derived from an EMBL/GenBank/DDBJ whole genome shotgun (WGS) entry which is preliminary data.</text>
</comment>
<evidence type="ECO:0000313" key="1">
    <source>
        <dbReference type="EMBL" id="KAI0062638.1"/>
    </source>
</evidence>
<reference evidence="1" key="2">
    <citation type="journal article" date="2022" name="New Phytol.">
        <title>Evolutionary transition to the ectomycorrhizal habit in the genomes of a hyperdiverse lineage of mushroom-forming fungi.</title>
        <authorList>
            <person name="Looney B."/>
            <person name="Miyauchi S."/>
            <person name="Morin E."/>
            <person name="Drula E."/>
            <person name="Courty P.E."/>
            <person name="Kohler A."/>
            <person name="Kuo A."/>
            <person name="LaButti K."/>
            <person name="Pangilinan J."/>
            <person name="Lipzen A."/>
            <person name="Riley R."/>
            <person name="Andreopoulos W."/>
            <person name="He G."/>
            <person name="Johnson J."/>
            <person name="Nolan M."/>
            <person name="Tritt A."/>
            <person name="Barry K.W."/>
            <person name="Grigoriev I.V."/>
            <person name="Nagy L.G."/>
            <person name="Hibbett D."/>
            <person name="Henrissat B."/>
            <person name="Matheny P.B."/>
            <person name="Labbe J."/>
            <person name="Martin F.M."/>
        </authorList>
    </citation>
    <scope>NUCLEOTIDE SEQUENCE</scope>
    <source>
        <strain evidence="1">HHB10654</strain>
    </source>
</reference>
<name>A0ACB8T1I3_9AGAM</name>
<protein>
    <submittedName>
        <fullName evidence="1">Uncharacterized protein</fullName>
    </submittedName>
</protein>
<accession>A0ACB8T1I3</accession>